<dbReference type="GO" id="GO:0052851">
    <property type="term" value="F:ferric-chelate reductase (NADPH) activity"/>
    <property type="evidence" value="ECO:0007669"/>
    <property type="project" value="UniProtKB-EC"/>
</dbReference>
<dbReference type="PROSITE" id="PS51384">
    <property type="entry name" value="FAD_FR"/>
    <property type="match status" value="1"/>
</dbReference>
<evidence type="ECO:0000313" key="20">
    <source>
        <dbReference type="EMBL" id="CCE87274.1"/>
    </source>
</evidence>
<evidence type="ECO:0000256" key="5">
    <source>
        <dbReference type="ARBA" id="ARBA00022475"/>
    </source>
</evidence>
<protein>
    <recommendedName>
        <fullName evidence="3">ferric-chelate reductase (NADPH)</fullName>
        <ecNumber evidence="3">1.16.1.9</ecNumber>
    </recommendedName>
</protein>
<keyword evidence="8" id="KW-0274">FAD</keyword>
<proteinExistence type="inferred from homology"/>
<dbReference type="Pfam" id="PF08030">
    <property type="entry name" value="NAD_binding_6"/>
    <property type="match status" value="1"/>
</dbReference>
<keyword evidence="13 17" id="KW-0472">Membrane</keyword>
<dbReference type="HOGENOM" id="CLU_010365_4_0_1"/>
<reference evidence="20 21" key="1">
    <citation type="journal article" date="2012" name="G3 (Bethesda)">
        <title>Pichia sorbitophila, an interspecies yeast hybrid reveals early steps of genome resolution following polyploidization.</title>
        <authorList>
            <person name="Leh Louis V."/>
            <person name="Despons L."/>
            <person name="Friedrich A."/>
            <person name="Martin T."/>
            <person name="Durrens P."/>
            <person name="Casaregola S."/>
            <person name="Neuveglise C."/>
            <person name="Fairhead C."/>
            <person name="Marck C."/>
            <person name="Cruz J.A."/>
            <person name="Straub M.L."/>
            <person name="Kugler V."/>
            <person name="Sacerdot C."/>
            <person name="Uzunov Z."/>
            <person name="Thierry A."/>
            <person name="Weiss S."/>
            <person name="Bleykasten C."/>
            <person name="De Montigny J."/>
            <person name="Jacques N."/>
            <person name="Jung P."/>
            <person name="Lemaire M."/>
            <person name="Mallet S."/>
            <person name="Morel G."/>
            <person name="Richard G.F."/>
            <person name="Sarkar A."/>
            <person name="Savel G."/>
            <person name="Schacherer J."/>
            <person name="Seret M.L."/>
            <person name="Talla E."/>
            <person name="Samson G."/>
            <person name="Jubin C."/>
            <person name="Poulain J."/>
            <person name="Vacherie B."/>
            <person name="Barbe V."/>
            <person name="Pelletier E."/>
            <person name="Sherman D.J."/>
            <person name="Westhof E."/>
            <person name="Weissenbach J."/>
            <person name="Baret P.V."/>
            <person name="Wincker P."/>
            <person name="Gaillardin C."/>
            <person name="Dujon B."/>
            <person name="Souciet J.L."/>
        </authorList>
    </citation>
    <scope>NUCLEOTIDE SEQUENCE [LARGE SCALE GENOMIC DNA]</scope>
    <source>
        <strain evidence="21">ATCC MYA-4447 / BCRC 22081 / CBS 7064 / NBRC 10061 / NRRL Y-12695</strain>
    </source>
</reference>
<evidence type="ECO:0000256" key="4">
    <source>
        <dbReference type="ARBA" id="ARBA00022448"/>
    </source>
</evidence>
<evidence type="ECO:0000256" key="11">
    <source>
        <dbReference type="ARBA" id="ARBA00023002"/>
    </source>
</evidence>
<dbReference type="SUPFAM" id="SSF52343">
    <property type="entry name" value="Ferredoxin reductase-like, C-terminal NADP-linked domain"/>
    <property type="match status" value="1"/>
</dbReference>
<evidence type="ECO:0000256" key="3">
    <source>
        <dbReference type="ARBA" id="ARBA00012668"/>
    </source>
</evidence>
<dbReference type="InParanoid" id="G8Y015"/>
<dbReference type="Pfam" id="PF08022">
    <property type="entry name" value="FAD_binding_8"/>
    <property type="match status" value="1"/>
</dbReference>
<dbReference type="PANTHER" id="PTHR32361:SF9">
    <property type="entry name" value="FERRIC REDUCTASE TRANSMEMBRANE COMPONENT 3-RELATED"/>
    <property type="match status" value="1"/>
</dbReference>
<feature type="transmembrane region" description="Helical" evidence="17">
    <location>
        <begin position="374"/>
        <end position="392"/>
    </location>
</feature>
<evidence type="ECO:0000256" key="8">
    <source>
        <dbReference type="ARBA" id="ARBA00022827"/>
    </source>
</evidence>
<evidence type="ECO:0000256" key="14">
    <source>
        <dbReference type="ARBA" id="ARBA00023180"/>
    </source>
</evidence>
<evidence type="ECO:0000313" key="21">
    <source>
        <dbReference type="Proteomes" id="UP000005222"/>
    </source>
</evidence>
<evidence type="ECO:0000256" key="7">
    <source>
        <dbReference type="ARBA" id="ARBA00022692"/>
    </source>
</evidence>
<keyword evidence="7 17" id="KW-0812">Transmembrane</keyword>
<sequence length="711" mass="81596">MVKFSQIAAASLPLAVVSASAQGFKIYHKDDLAVETCETLLTKSAKLFPSKDKKKYCNVDNQPALGSMAHCVSEIPYKHSVEAFIKSCSKFGLTRDQFDQAYDNATKYIINPKKEPGFNKTKLSYKPVMVPQKKLLGGWHSAIGRYMNFNRSHWYGIVLLSYWFVVLFVAGICNYAYFLFPGVVKSTKGKFVNNFRKYITLPATFKKMHAEHVTFLRIFQWLVPTRLETILLVAWFAMALGFNVSNYAHDKPNLYWPDMTAAEMGMKIADRTGIIVLYIIPQLILFAGRNNFMLWFSGWHYSRFVEIHKWLARASFLLVVVHAVGMTYNGKAKPGKYERRNTEEYVRWGYVSLVAASIMVFHSLLVLRKTRYELFVLTHIILACLFIIGGWRHCEERLFAQYFIAAVAVWVFDRVLRLGRLFAFGVRKAEVELKANETVKVTVTRPKYWKPFPGCYAFIHFVRPTCFWQSHPFTIVEDAVNDNTITFYLKVKGGVTHGLYQYLSKQPGHRATIKVLVEGPYGQRTAIDKFDNAVFFAGGNGVPGLYYEAKSLCQRAVDKQRVKFYWVIRHYKSLEWFYEELLKFKDTRAEVVIYVTQAQAGLVYPIGEDASSETEEKSASEDAEEKKNEVADGPMEDYSESLKKQLSFIEFREGRPSAEELVRTELAEAHGSIGFATCAHGSMVDDTRRAIAKHINTTNHRVDLFEQMQIW</sequence>
<dbReference type="GO" id="GO:0015677">
    <property type="term" value="P:copper ion import"/>
    <property type="evidence" value="ECO:0007669"/>
    <property type="project" value="TreeGrafter"/>
</dbReference>
<dbReference type="InterPro" id="IPR039261">
    <property type="entry name" value="FNR_nucleotide-bd"/>
</dbReference>
<keyword evidence="18" id="KW-0732">Signal</keyword>
<keyword evidence="5" id="KW-1003">Cell membrane</keyword>
<dbReference type="Gene3D" id="3.40.50.80">
    <property type="entry name" value="Nucleotide-binding domain of ferredoxin-NADP reductase (FNR) module"/>
    <property type="match status" value="1"/>
</dbReference>
<dbReference type="InterPro" id="IPR017927">
    <property type="entry name" value="FAD-bd_FR_type"/>
</dbReference>
<dbReference type="EC" id="1.16.1.9" evidence="3"/>
<dbReference type="GO" id="GO:0005886">
    <property type="term" value="C:plasma membrane"/>
    <property type="evidence" value="ECO:0007669"/>
    <property type="project" value="UniProtKB-SubCell"/>
</dbReference>
<evidence type="ECO:0000256" key="18">
    <source>
        <dbReference type="SAM" id="SignalP"/>
    </source>
</evidence>
<dbReference type="InterPro" id="IPR013112">
    <property type="entry name" value="FAD-bd_8"/>
</dbReference>
<evidence type="ECO:0000256" key="12">
    <source>
        <dbReference type="ARBA" id="ARBA00023065"/>
    </source>
</evidence>
<feature type="transmembrane region" description="Helical" evidence="17">
    <location>
        <begin position="398"/>
        <end position="416"/>
    </location>
</feature>
<evidence type="ECO:0000256" key="2">
    <source>
        <dbReference type="ARBA" id="ARBA00006278"/>
    </source>
</evidence>
<dbReference type="EMBL" id="FO082046">
    <property type="protein sequence ID" value="CCE87274.1"/>
    <property type="molecule type" value="Genomic_DNA"/>
</dbReference>
<evidence type="ECO:0000256" key="15">
    <source>
        <dbReference type="ARBA" id="ARBA00048483"/>
    </source>
</evidence>
<dbReference type="InterPro" id="IPR013121">
    <property type="entry name" value="Fe_red_NAD-bd_6"/>
</dbReference>
<dbReference type="eggNOG" id="KOG0039">
    <property type="taxonomic scope" value="Eukaryota"/>
</dbReference>
<keyword evidence="12" id="KW-0406">Ion transport</keyword>
<feature type="transmembrane region" description="Helical" evidence="17">
    <location>
        <begin position="227"/>
        <end position="248"/>
    </location>
</feature>
<comment type="similarity">
    <text evidence="2">Belongs to the ferric reductase (FRE) family.</text>
</comment>
<gene>
    <name evidence="20" type="primary">Piso0_005820</name>
    <name evidence="20" type="ORF">GNLVRS01_PISO0N23311g</name>
</gene>
<evidence type="ECO:0000256" key="17">
    <source>
        <dbReference type="SAM" id="Phobius"/>
    </source>
</evidence>
<feature type="region of interest" description="Disordered" evidence="16">
    <location>
        <begin position="609"/>
        <end position="637"/>
    </location>
</feature>
<comment type="catalytic activity">
    <reaction evidence="15">
        <text>2 a Fe(II)-siderophore + NADP(+) + H(+) = 2 a Fe(III)-siderophore + NADPH</text>
        <dbReference type="Rhea" id="RHEA:28795"/>
        <dbReference type="Rhea" id="RHEA-COMP:11342"/>
        <dbReference type="Rhea" id="RHEA-COMP:11344"/>
        <dbReference type="ChEBI" id="CHEBI:15378"/>
        <dbReference type="ChEBI" id="CHEBI:29033"/>
        <dbReference type="ChEBI" id="CHEBI:29034"/>
        <dbReference type="ChEBI" id="CHEBI:57783"/>
        <dbReference type="ChEBI" id="CHEBI:58349"/>
        <dbReference type="EC" id="1.16.1.9"/>
    </reaction>
</comment>
<organism evidence="20 21">
    <name type="scientific">Pichia sorbitophila (strain ATCC MYA-4447 / BCRC 22081 / CBS 7064 / NBRC 10061 / NRRL Y-12695)</name>
    <name type="common">Hybrid yeast</name>
    <dbReference type="NCBI Taxonomy" id="559304"/>
    <lineage>
        <taxon>Eukaryota</taxon>
        <taxon>Fungi</taxon>
        <taxon>Dikarya</taxon>
        <taxon>Ascomycota</taxon>
        <taxon>Saccharomycotina</taxon>
        <taxon>Pichiomycetes</taxon>
        <taxon>Debaryomycetaceae</taxon>
        <taxon>Millerozyma</taxon>
    </lineage>
</organism>
<keyword evidence="9" id="KW-0249">Electron transport</keyword>
<evidence type="ECO:0000256" key="6">
    <source>
        <dbReference type="ARBA" id="ARBA00022630"/>
    </source>
</evidence>
<evidence type="ECO:0000256" key="9">
    <source>
        <dbReference type="ARBA" id="ARBA00022982"/>
    </source>
</evidence>
<dbReference type="FunCoup" id="G8Y015">
    <property type="interactions" value="627"/>
</dbReference>
<dbReference type="InterPro" id="IPR051410">
    <property type="entry name" value="Ferric/Cupric_Reductase"/>
</dbReference>
<dbReference type="SUPFAM" id="SSF63380">
    <property type="entry name" value="Riboflavin synthase domain-like"/>
    <property type="match status" value="1"/>
</dbReference>
<dbReference type="SFLD" id="SFLDG01168">
    <property type="entry name" value="Ferric_reductase_subgroup_(FRE"/>
    <property type="match status" value="1"/>
</dbReference>
<feature type="transmembrane region" description="Helical" evidence="17">
    <location>
        <begin position="154"/>
        <end position="180"/>
    </location>
</feature>
<dbReference type="AlphaFoldDB" id="G8Y015"/>
<dbReference type="GO" id="GO:0006826">
    <property type="term" value="P:iron ion transport"/>
    <property type="evidence" value="ECO:0007669"/>
    <property type="project" value="TreeGrafter"/>
</dbReference>
<feature type="chain" id="PRO_5003518974" description="ferric-chelate reductase (NADPH)" evidence="18">
    <location>
        <begin position="24"/>
        <end position="711"/>
    </location>
</feature>
<dbReference type="InterPro" id="IPR013130">
    <property type="entry name" value="Fe3_Rdtase_TM_dom"/>
</dbReference>
<dbReference type="STRING" id="559304.G8Y015"/>
<evidence type="ECO:0000256" key="13">
    <source>
        <dbReference type="ARBA" id="ARBA00023136"/>
    </source>
</evidence>
<feature type="transmembrane region" description="Helical" evidence="17">
    <location>
        <begin position="310"/>
        <end position="328"/>
    </location>
</feature>
<name>G8Y015_PICSO</name>
<evidence type="ECO:0000256" key="16">
    <source>
        <dbReference type="SAM" id="MobiDB-lite"/>
    </source>
</evidence>
<feature type="signal peptide" evidence="18">
    <location>
        <begin position="1"/>
        <end position="23"/>
    </location>
</feature>
<dbReference type="PANTHER" id="PTHR32361">
    <property type="entry name" value="FERRIC/CUPRIC REDUCTASE TRANSMEMBRANE COMPONENT"/>
    <property type="match status" value="1"/>
</dbReference>
<keyword evidence="10 17" id="KW-1133">Transmembrane helix</keyword>
<keyword evidence="14" id="KW-0325">Glycoprotein</keyword>
<evidence type="ECO:0000259" key="19">
    <source>
        <dbReference type="PROSITE" id="PS51384"/>
    </source>
</evidence>
<feature type="domain" description="FAD-binding FR-type" evidence="19">
    <location>
        <begin position="408"/>
        <end position="527"/>
    </location>
</feature>
<dbReference type="OMA" id="MTHILMA"/>
<comment type="subcellular location">
    <subcellularLocation>
        <location evidence="1">Cell membrane</location>
        <topology evidence="1">Multi-pass membrane protein</topology>
    </subcellularLocation>
</comment>
<keyword evidence="4" id="KW-0813">Transport</keyword>
<accession>G8Y015</accession>
<evidence type="ECO:0000256" key="10">
    <source>
        <dbReference type="ARBA" id="ARBA00022989"/>
    </source>
</evidence>
<feature type="transmembrane region" description="Helical" evidence="17">
    <location>
        <begin position="268"/>
        <end position="289"/>
    </location>
</feature>
<feature type="compositionally biased region" description="Basic and acidic residues" evidence="16">
    <location>
        <begin position="614"/>
        <end position="630"/>
    </location>
</feature>
<dbReference type="Proteomes" id="UP000005222">
    <property type="component" value="Chromosome N"/>
</dbReference>
<keyword evidence="11" id="KW-0560">Oxidoreductase</keyword>
<evidence type="ECO:0000256" key="1">
    <source>
        <dbReference type="ARBA" id="ARBA00004651"/>
    </source>
</evidence>
<dbReference type="GO" id="GO:0006879">
    <property type="term" value="P:intracellular iron ion homeostasis"/>
    <property type="evidence" value="ECO:0007669"/>
    <property type="project" value="TreeGrafter"/>
</dbReference>
<feature type="transmembrane region" description="Helical" evidence="17">
    <location>
        <begin position="348"/>
        <end position="367"/>
    </location>
</feature>
<dbReference type="InterPro" id="IPR017938">
    <property type="entry name" value="Riboflavin_synthase-like_b-brl"/>
</dbReference>
<keyword evidence="6" id="KW-0285">Flavoprotein</keyword>
<dbReference type="CDD" id="cd06186">
    <property type="entry name" value="NOX_Duox_like_FAD_NADP"/>
    <property type="match status" value="1"/>
</dbReference>
<dbReference type="OrthoDB" id="4494341at2759"/>
<dbReference type="Pfam" id="PF01794">
    <property type="entry name" value="Ferric_reduct"/>
    <property type="match status" value="1"/>
</dbReference>
<keyword evidence="21" id="KW-1185">Reference proteome</keyword>
<dbReference type="SFLD" id="SFLDS00052">
    <property type="entry name" value="Ferric_Reductase_Domain"/>
    <property type="match status" value="1"/>
</dbReference>